<dbReference type="GO" id="GO:0005634">
    <property type="term" value="C:nucleus"/>
    <property type="evidence" value="ECO:0007669"/>
    <property type="project" value="InterPro"/>
</dbReference>
<protein>
    <submittedName>
        <fullName evidence="12">Putative DNA repair protein RAD2</fullName>
    </submittedName>
</protein>
<evidence type="ECO:0000256" key="3">
    <source>
        <dbReference type="ARBA" id="ARBA00022722"/>
    </source>
</evidence>
<dbReference type="InterPro" id="IPR006086">
    <property type="entry name" value="XPG-I_dom"/>
</dbReference>
<dbReference type="Proteomes" id="UP000038009">
    <property type="component" value="Unassembled WGS sequence"/>
</dbReference>
<feature type="domain" description="XPG-I" evidence="10">
    <location>
        <begin position="660"/>
        <end position="728"/>
    </location>
</feature>
<keyword evidence="6" id="KW-0378">Hydrolase</keyword>
<dbReference type="InterPro" id="IPR006085">
    <property type="entry name" value="XPG_DNA_repair_N"/>
</dbReference>
<dbReference type="SMART" id="SM00485">
    <property type="entry name" value="XPGN"/>
    <property type="match status" value="1"/>
</dbReference>
<dbReference type="InterPro" id="IPR029060">
    <property type="entry name" value="PIN-like_dom_sf"/>
</dbReference>
<dbReference type="InterPro" id="IPR006084">
    <property type="entry name" value="XPG/Rad2"/>
</dbReference>
<dbReference type="GO" id="GO:0046872">
    <property type="term" value="F:metal ion binding"/>
    <property type="evidence" value="ECO:0007669"/>
    <property type="project" value="UniProtKB-KW"/>
</dbReference>
<dbReference type="InterPro" id="IPR001044">
    <property type="entry name" value="XPG/Rad2_eukaryotes"/>
</dbReference>
<dbReference type="Pfam" id="PF12813">
    <property type="entry name" value="XPG_I_2"/>
    <property type="match status" value="1"/>
</dbReference>
<dbReference type="GO" id="GO:0003697">
    <property type="term" value="F:single-stranded DNA binding"/>
    <property type="evidence" value="ECO:0007669"/>
    <property type="project" value="InterPro"/>
</dbReference>
<dbReference type="InterPro" id="IPR019974">
    <property type="entry name" value="XPG_CS"/>
</dbReference>
<feature type="compositionally biased region" description="Basic and acidic residues" evidence="9">
    <location>
        <begin position="245"/>
        <end position="254"/>
    </location>
</feature>
<evidence type="ECO:0000256" key="1">
    <source>
        <dbReference type="ARBA" id="ARBA00001946"/>
    </source>
</evidence>
<keyword evidence="5" id="KW-0227">DNA damage</keyword>
<evidence type="ECO:0000256" key="6">
    <source>
        <dbReference type="ARBA" id="ARBA00022801"/>
    </source>
</evidence>
<gene>
    <name evidence="12" type="ORF">ABL78_5591</name>
</gene>
<comment type="cofactor">
    <cofactor evidence="1">
        <name>Mg(2+)</name>
        <dbReference type="ChEBI" id="CHEBI:18420"/>
    </cofactor>
</comment>
<feature type="compositionally biased region" description="Basic residues" evidence="9">
    <location>
        <begin position="176"/>
        <end position="195"/>
    </location>
</feature>
<evidence type="ECO:0000256" key="7">
    <source>
        <dbReference type="ARBA" id="ARBA00022842"/>
    </source>
</evidence>
<evidence type="ECO:0000256" key="9">
    <source>
        <dbReference type="SAM" id="MobiDB-lite"/>
    </source>
</evidence>
<keyword evidence="8" id="KW-0234">DNA repair</keyword>
<proteinExistence type="inferred from homology"/>
<dbReference type="OrthoDB" id="31113at2759"/>
<feature type="region of interest" description="Disordered" evidence="9">
    <location>
        <begin position="373"/>
        <end position="481"/>
    </location>
</feature>
<dbReference type="CDD" id="cd09868">
    <property type="entry name" value="PIN_XPG_RAD2"/>
    <property type="match status" value="1"/>
</dbReference>
<dbReference type="GO" id="GO:0006289">
    <property type="term" value="P:nucleotide-excision repair"/>
    <property type="evidence" value="ECO:0007669"/>
    <property type="project" value="InterPro"/>
</dbReference>
<dbReference type="GO" id="GO:0017108">
    <property type="term" value="F:5'-flap endonuclease activity"/>
    <property type="evidence" value="ECO:0007669"/>
    <property type="project" value="TreeGrafter"/>
</dbReference>
<feature type="region of interest" description="Disordered" evidence="9">
    <location>
        <begin position="513"/>
        <end position="584"/>
    </location>
</feature>
<dbReference type="SMART" id="SM00279">
    <property type="entry name" value="HhH2"/>
    <property type="match status" value="1"/>
</dbReference>
<feature type="region of interest" description="Disordered" evidence="9">
    <location>
        <begin position="239"/>
        <end position="326"/>
    </location>
</feature>
<evidence type="ECO:0000313" key="12">
    <source>
        <dbReference type="EMBL" id="KPI85367.1"/>
    </source>
</evidence>
<feature type="compositionally biased region" description="Low complexity" evidence="9">
    <location>
        <begin position="421"/>
        <end position="439"/>
    </location>
</feature>
<dbReference type="SUPFAM" id="SSF47807">
    <property type="entry name" value="5' to 3' exonuclease, C-terminal subdomain"/>
    <property type="match status" value="1"/>
</dbReference>
<evidence type="ECO:0000256" key="5">
    <source>
        <dbReference type="ARBA" id="ARBA00022763"/>
    </source>
</evidence>
<dbReference type="Pfam" id="PF00752">
    <property type="entry name" value="XPG_N"/>
    <property type="match status" value="1"/>
</dbReference>
<feature type="domain" description="XPG N-terminal" evidence="11">
    <location>
        <begin position="1"/>
        <end position="96"/>
    </location>
</feature>
<dbReference type="EMBL" id="LJSK01000192">
    <property type="protein sequence ID" value="KPI85367.1"/>
    <property type="molecule type" value="Genomic_DNA"/>
</dbReference>
<dbReference type="InterPro" id="IPR039436">
    <property type="entry name" value="Asteroid_dom"/>
</dbReference>
<feature type="compositionally biased region" description="Acidic residues" evidence="9">
    <location>
        <begin position="451"/>
        <end position="480"/>
    </location>
</feature>
<accession>A0A0N0P4Y4</accession>
<keyword evidence="13" id="KW-1185">Reference proteome</keyword>
<comment type="similarity">
    <text evidence="2">Belongs to the XPG/RAD2 endonuclease family. XPG subfamily.</text>
</comment>
<dbReference type="Gene3D" id="3.40.50.1010">
    <property type="entry name" value="5'-nuclease"/>
    <property type="match status" value="2"/>
</dbReference>
<evidence type="ECO:0000259" key="11">
    <source>
        <dbReference type="SMART" id="SM00485"/>
    </source>
</evidence>
<dbReference type="PANTHER" id="PTHR11081">
    <property type="entry name" value="FLAP ENDONUCLEASE FAMILY MEMBER"/>
    <property type="match status" value="1"/>
</dbReference>
<evidence type="ECO:0000259" key="10">
    <source>
        <dbReference type="SMART" id="SM00484"/>
    </source>
</evidence>
<evidence type="ECO:0000256" key="4">
    <source>
        <dbReference type="ARBA" id="ARBA00022723"/>
    </source>
</evidence>
<name>A0A0N0P4Y4_LEPSE</name>
<dbReference type="AlphaFoldDB" id="A0A0N0P4Y4"/>
<dbReference type="OMA" id="CCGVPYV"/>
<feature type="compositionally biased region" description="Acidic residues" evidence="9">
    <location>
        <begin position="296"/>
        <end position="314"/>
    </location>
</feature>
<reference evidence="12 13" key="1">
    <citation type="journal article" date="2015" name="PLoS Pathog.">
        <title>Leptomonas seymouri: Adaptations to the Dixenous Life Cycle Analyzed by Genome Sequencing, Transcriptome Profiling and Co-infection with Leishmania donovani.</title>
        <authorList>
            <person name="Kraeva N."/>
            <person name="Butenko A."/>
            <person name="Hlavacova J."/>
            <person name="Kostygov A."/>
            <person name="Myskova J."/>
            <person name="Grybchuk D."/>
            <person name="Lestinova T."/>
            <person name="Votypka J."/>
            <person name="Volf P."/>
            <person name="Opperdoes F."/>
            <person name="Flegontov P."/>
            <person name="Lukes J."/>
            <person name="Yurchenko V."/>
        </authorList>
    </citation>
    <scope>NUCLEOTIDE SEQUENCE [LARGE SCALE GENOMIC DNA]</scope>
    <source>
        <strain evidence="12 13">ATCC 30220</strain>
    </source>
</reference>
<evidence type="ECO:0000256" key="8">
    <source>
        <dbReference type="ARBA" id="ARBA00023204"/>
    </source>
</evidence>
<evidence type="ECO:0000256" key="2">
    <source>
        <dbReference type="ARBA" id="ARBA00005283"/>
    </source>
</evidence>
<evidence type="ECO:0000313" key="13">
    <source>
        <dbReference type="Proteomes" id="UP000038009"/>
    </source>
</evidence>
<dbReference type="PROSITE" id="PS00841">
    <property type="entry name" value="XPG_1"/>
    <property type="match status" value="1"/>
</dbReference>
<dbReference type="PANTHER" id="PTHR11081:SF59">
    <property type="entry name" value="FI23547P1"/>
    <property type="match status" value="1"/>
</dbReference>
<sequence length="943" mass="101423">MGVHGLWRLLDSFGTVIQPDDLRGKRVAIDASIWIAQFRARVAPGEDIEHKVLEGFLARILKLLFYGIKPVFVFDGQASSSKGAEQNRRMRLRAINAQALLKRRAKQILMAQVAAGAIDLEELKKTMVAATDADSKTSSPVGDEAKDPVAFAHTMAAASDGTPASGAIDEAPATRSPHRGKRRRSGPLPPRRRRRLAPEAVSSRSTLHFLQNVEGLLEERTKHEACVLQNALHNSSTSLFMGPRRAVEDDKGSEANKQASGRAALSTPTQPSSYFFVVDHNAPQRTGNGDVISVTDSDEDHDGGDEDGEVEDDSSNATSDCCAVPSSSDVSVIEGSAMVLVDERNASLHAPSNANGAAVLQCADLTRFLTTLSPSTPPVLTPAEQEQQTAAESGGGSTTAGGKTPEEQTSLTPPPQPPTPDAAAEASESSVISVYSVDDGGSEDAARRTDEELEEGEEAESESTAESDSDTWEEENDTDSAADATAMTWEPFTQRVNPALLLQHLATSQGTSRLFTATPPRTGVADGASKDGNDDDDDFTPVKLGQAFHTRPQQPAVVTVSSSDGDEDSNATMHVSAPHRSGVPVKDSSLEVVRAGDAEEAERNASHTTFSSTALQTPYGSVGALTVTEAQPRTTPRPTSTRSSVDIVPFELLHIVELLDCCGVPYVLSPAEADAQCAFLARGGLVDAVFTEDSDVLVHGATTVLRGFFSQSKSVVAYRQADLSACGVTKTVLVALASLLGCDYTNGVPGIGLVGALEALVVAWTSAMNLEDSRNSPLAVLHVLRRWHELVQRPPQSWHDVDDEMTIAQFTLFASAISQWRLLEQKSSFPETHAVEAFYISEVDTDLTPFTWLPPNWHQIRIFAGALGALSSTWLVQRYELARKECLKREAEAERSSVAHENGQRRLTEYGAQERLRAEWAYQKQPRKHAAVLSQLRAVQQVG</sequence>
<organism evidence="12 13">
    <name type="scientific">Leptomonas seymouri</name>
    <dbReference type="NCBI Taxonomy" id="5684"/>
    <lineage>
        <taxon>Eukaryota</taxon>
        <taxon>Discoba</taxon>
        <taxon>Euglenozoa</taxon>
        <taxon>Kinetoplastea</taxon>
        <taxon>Metakinetoplastina</taxon>
        <taxon>Trypanosomatida</taxon>
        <taxon>Trypanosomatidae</taxon>
        <taxon>Leishmaniinae</taxon>
        <taxon>Leptomonas</taxon>
    </lineage>
</organism>
<keyword evidence="3" id="KW-0540">Nuclease</keyword>
<dbReference type="SMART" id="SM00484">
    <property type="entry name" value="XPGI"/>
    <property type="match status" value="1"/>
</dbReference>
<keyword evidence="4" id="KW-0479">Metal-binding</keyword>
<keyword evidence="7" id="KW-0460">Magnesium</keyword>
<dbReference type="PRINTS" id="PR00066">
    <property type="entry name" value="XRODRMPGMNTG"/>
</dbReference>
<dbReference type="SUPFAM" id="SSF88723">
    <property type="entry name" value="PIN domain-like"/>
    <property type="match status" value="1"/>
</dbReference>
<feature type="region of interest" description="Disordered" evidence="9">
    <location>
        <begin position="159"/>
        <end position="204"/>
    </location>
</feature>
<dbReference type="PRINTS" id="PR00853">
    <property type="entry name" value="XPGRADSUPER"/>
</dbReference>
<comment type="caution">
    <text evidence="12">The sequence shown here is derived from an EMBL/GenBank/DDBJ whole genome shotgun (WGS) entry which is preliminary data.</text>
</comment>
<dbReference type="Gene3D" id="1.10.150.20">
    <property type="entry name" value="5' to 3' exonuclease, C-terminal subdomain"/>
    <property type="match status" value="1"/>
</dbReference>
<dbReference type="InterPro" id="IPR036279">
    <property type="entry name" value="5-3_exonuclease_C_sf"/>
</dbReference>
<dbReference type="InterPro" id="IPR008918">
    <property type="entry name" value="HhH2"/>
</dbReference>
<dbReference type="VEuPathDB" id="TriTrypDB:Lsey_0192_0180"/>